<accession>A0A3M2MBE2</accession>
<organism evidence="1 2">
    <name type="scientific">Actinomadura harenae</name>
    <dbReference type="NCBI Taxonomy" id="2483351"/>
    <lineage>
        <taxon>Bacteria</taxon>
        <taxon>Bacillati</taxon>
        <taxon>Actinomycetota</taxon>
        <taxon>Actinomycetes</taxon>
        <taxon>Streptosporangiales</taxon>
        <taxon>Thermomonosporaceae</taxon>
        <taxon>Actinomadura</taxon>
    </lineage>
</organism>
<dbReference type="AlphaFoldDB" id="A0A3M2MBE2"/>
<dbReference type="EMBL" id="RFFG01000005">
    <property type="protein sequence ID" value="RMI47104.1"/>
    <property type="molecule type" value="Genomic_DNA"/>
</dbReference>
<dbReference type="Proteomes" id="UP000282674">
    <property type="component" value="Unassembled WGS sequence"/>
</dbReference>
<sequence>MSPFWEERPVLLVFGFSVFFRATGEGIFHCPRCGGDRAYRRRAARRWLTLFFLPVLPLRRLGEVVECRVCRTRFAVSALRTPTAQQLAAALPAGMRAAAGLVLRSGDPDDERSRGRAIEAVAGYGERGYDDGAIDTDLDLRTAFLEEEVARAGAGLAVEAKEWFLARCVRVGLADGPLDEPERRTLHEIAHLLGMSRAHALGVITMTEAAAH</sequence>
<evidence type="ECO:0000313" key="2">
    <source>
        <dbReference type="Proteomes" id="UP000282674"/>
    </source>
</evidence>
<gene>
    <name evidence="1" type="ORF">EBO15_04240</name>
</gene>
<proteinExistence type="predicted"/>
<dbReference type="OrthoDB" id="1261251at2"/>
<reference evidence="1 2" key="1">
    <citation type="submission" date="2018-10" db="EMBL/GenBank/DDBJ databases">
        <title>Isolation from soil.</title>
        <authorList>
            <person name="Hu J."/>
        </authorList>
    </citation>
    <scope>NUCLEOTIDE SEQUENCE [LARGE SCALE GENOMIC DNA]</scope>
    <source>
        <strain evidence="1 2">NEAU-Ht49</strain>
    </source>
</reference>
<dbReference type="InterPro" id="IPR029024">
    <property type="entry name" value="TerB-like"/>
</dbReference>
<comment type="caution">
    <text evidence="1">The sequence shown here is derived from an EMBL/GenBank/DDBJ whole genome shotgun (WGS) entry which is preliminary data.</text>
</comment>
<keyword evidence="2" id="KW-1185">Reference proteome</keyword>
<dbReference type="Gene3D" id="1.10.3680.10">
    <property type="entry name" value="TerB-like"/>
    <property type="match status" value="1"/>
</dbReference>
<name>A0A3M2MBE2_9ACTN</name>
<protein>
    <submittedName>
        <fullName evidence="1">Zinc-ribbon domain-containing protein</fullName>
    </submittedName>
</protein>
<dbReference type="SUPFAM" id="SSF158682">
    <property type="entry name" value="TerB-like"/>
    <property type="match status" value="1"/>
</dbReference>
<evidence type="ECO:0000313" key="1">
    <source>
        <dbReference type="EMBL" id="RMI47104.1"/>
    </source>
</evidence>